<feature type="compositionally biased region" description="Low complexity" evidence="20">
    <location>
        <begin position="42"/>
        <end position="57"/>
    </location>
</feature>
<dbReference type="PANTHER" id="PTHR13038:SF10">
    <property type="entry name" value="AUTOPHAGY-RELATED PROTEIN 9"/>
    <property type="match status" value="1"/>
</dbReference>
<feature type="compositionally biased region" description="Polar residues" evidence="20">
    <location>
        <begin position="132"/>
        <end position="153"/>
    </location>
</feature>
<dbReference type="GO" id="GO:0006869">
    <property type="term" value="P:lipid transport"/>
    <property type="evidence" value="ECO:0007669"/>
    <property type="project" value="UniProtKB-KW"/>
</dbReference>
<gene>
    <name evidence="21" type="ORF">O181_019196</name>
</gene>
<feature type="compositionally biased region" description="Polar residues" evidence="20">
    <location>
        <begin position="58"/>
        <end position="71"/>
    </location>
</feature>
<dbReference type="AlphaFoldDB" id="A0A9Q3CB19"/>
<comment type="catalytic activity">
    <reaction evidence="15">
        <text>a 1,2-diacyl-sn-glycero-3-phospho-L-serine(in) = a 1,2-diacyl-sn-glycero-3-phospho-L-serine(out)</text>
        <dbReference type="Rhea" id="RHEA:38663"/>
        <dbReference type="ChEBI" id="CHEBI:57262"/>
    </reaction>
</comment>
<feature type="transmembrane region" description="Helical" evidence="19">
    <location>
        <begin position="347"/>
        <end position="372"/>
    </location>
</feature>
<feature type="region of interest" description="Disordered" evidence="20">
    <location>
        <begin position="1019"/>
        <end position="1084"/>
    </location>
</feature>
<keyword evidence="8 19" id="KW-0812">Transmembrane</keyword>
<dbReference type="GO" id="GO:0005776">
    <property type="term" value="C:autophagosome"/>
    <property type="evidence" value="ECO:0007669"/>
    <property type="project" value="TreeGrafter"/>
</dbReference>
<comment type="caution">
    <text evidence="21">The sequence shown here is derived from an EMBL/GenBank/DDBJ whole genome shotgun (WGS) entry which is preliminary data.</text>
</comment>
<feature type="compositionally biased region" description="Polar residues" evidence="20">
    <location>
        <begin position="177"/>
        <end position="194"/>
    </location>
</feature>
<comment type="catalytic activity">
    <reaction evidence="16">
        <text>a 1,2-diacyl-sn-glycero-3-phosphoethanolamine(in) = a 1,2-diacyl-sn-glycero-3-phosphoethanolamine(out)</text>
        <dbReference type="Rhea" id="RHEA:38895"/>
        <dbReference type="ChEBI" id="CHEBI:64612"/>
    </reaction>
</comment>
<organism evidence="21 22">
    <name type="scientific">Austropuccinia psidii MF-1</name>
    <dbReference type="NCBI Taxonomy" id="1389203"/>
    <lineage>
        <taxon>Eukaryota</taxon>
        <taxon>Fungi</taxon>
        <taxon>Dikarya</taxon>
        <taxon>Basidiomycota</taxon>
        <taxon>Pucciniomycotina</taxon>
        <taxon>Pucciniomycetes</taxon>
        <taxon>Pucciniales</taxon>
        <taxon>Sphaerophragmiaceae</taxon>
        <taxon>Austropuccinia</taxon>
    </lineage>
</organism>
<sequence length="1084" mass="123017">MILSKNNLKSSSPSSSLSFQGPSSSLIPQLPSPTSAAKPSSHHLQPSSESSVISSSINQLNQPSTSTLLDSNQLDSESILTMLQPRLEKFNHQANHSIDSFNQNSNHLIHQNFGSNSINPNHSLMIDIHPLQSPQNHTNCRQTDYISDTSPSPSLIRHHHPSSTSSITSAPSDSPSNQTYPHSKSNQSKNNQDIFKNHKPISNNSNILSSINISHDQNSSINNNYQTHYSNQKKHFFNLPTDLITNLKQIWNQERDHYLSNQNLLSNSNTRNGYVQLNQHQSALDLNSQDGNVGPNPSNQNAQQSNLNLKELALWRWNNVTDLDEFLQQVYSYYIGNGIWVIGLVKLFNLLTVGFVIGFSTFLIGCIDYSILKKSHHLHQVIVPKCVSRFSGFGLLFVLGFSSYYAWKVLKFGQEIARLWQMHEFFTHLLEVSEADIQTIPWHGIVDKLSALTHQHPSSFAHQDQRSIGSQSVQQRKLDAHDIANQIMREHNYLIALFNKDILDLRPPLPNKMVGNALFAETHLTTSLEWNVTFCLRGYLFDQRGQVKPEFLVSRLNSSLASGLRKRFMLLALANTALAPFIVIYVLIYSFFRYFEEYHKNPSSIGSRSFTRLAQWKFREYNELPHLFQSRLLKSYSISKRYVDQFPKTKTTILAKFVSFIAGSFAAILIVLSLFDPDAFLHFEITQDRSVLFYIGLFGSILAISRGMIPKPLEEPIETSEEMMEQIVQLTHYFPSHWYGKLHGLEVYNEFCGLFQLKIINFLQEIMSVLLTPFILWYNFTDERCQRIVDFFREFTIHVDGIGYVCSFALFDFNKLGLDQDEDSSSPIPHQKAALTDLRPRPIQQERQQDIDKMGRSMLSFVAHHPNWEPSNQTASLYLSKAIGYSGVDSVYRSSMVEQQHGSAQTSFIHPGSTFHQFRPHNLGPGLNRPLHQPRNVSIPVRADDTSTAMQGSMLTATSSAFQPLPVGINSFRSLSQANRRRQSGMAGETILKKALNDHQRSKSTMMTMGVEAIDEEETTGGMINIGNTNMKKGENSQGNNNQNETHTYEDEVLDDDENPFKSNLKEDDEDEEELKKSSLATID</sequence>
<evidence type="ECO:0000256" key="4">
    <source>
        <dbReference type="ARBA" id="ARBA00004653"/>
    </source>
</evidence>
<dbReference type="GO" id="GO:0005789">
    <property type="term" value="C:endoplasmic reticulum membrane"/>
    <property type="evidence" value="ECO:0007669"/>
    <property type="project" value="UniProtKB-SubCell"/>
</dbReference>
<evidence type="ECO:0000256" key="20">
    <source>
        <dbReference type="SAM" id="MobiDB-lite"/>
    </source>
</evidence>
<evidence type="ECO:0000256" key="5">
    <source>
        <dbReference type="ARBA" id="ARBA00006185"/>
    </source>
</evidence>
<dbReference type="GO" id="GO:0030659">
    <property type="term" value="C:cytoplasmic vesicle membrane"/>
    <property type="evidence" value="ECO:0007669"/>
    <property type="project" value="UniProtKB-SubCell"/>
</dbReference>
<feature type="compositionally biased region" description="Low complexity" evidence="20">
    <location>
        <begin position="1036"/>
        <end position="1045"/>
    </location>
</feature>
<dbReference type="GO" id="GO:0000139">
    <property type="term" value="C:Golgi membrane"/>
    <property type="evidence" value="ECO:0007669"/>
    <property type="project" value="UniProtKB-SubCell"/>
</dbReference>
<comment type="catalytic activity">
    <reaction evidence="17">
        <text>a 1,2-diacyl-sn-glycero-3-phospho-(1D-myo-inositol-3-phosphate)(in) = a 1,2-diacyl-sn-glycero-3-phospho-(1D-myo-inositol-3-phosphate)(out)</text>
        <dbReference type="Rhea" id="RHEA:67920"/>
        <dbReference type="ChEBI" id="CHEBI:58088"/>
    </reaction>
</comment>
<evidence type="ECO:0000256" key="1">
    <source>
        <dbReference type="ARBA" id="ARBA00004439"/>
    </source>
</evidence>
<evidence type="ECO:0000256" key="16">
    <source>
        <dbReference type="ARBA" id="ARBA00024615"/>
    </source>
</evidence>
<comment type="catalytic activity">
    <reaction evidence="18">
        <text>a 1,2-diacyl-sn-glycero-3-phosphocholine(in) = a 1,2-diacyl-sn-glycero-3-phosphocholine(out)</text>
        <dbReference type="Rhea" id="RHEA:38571"/>
        <dbReference type="ChEBI" id="CHEBI:57643"/>
    </reaction>
</comment>
<keyword evidence="22" id="KW-1185">Reference proteome</keyword>
<dbReference type="GO" id="GO:0061709">
    <property type="term" value="P:reticulophagy"/>
    <property type="evidence" value="ECO:0007669"/>
    <property type="project" value="TreeGrafter"/>
</dbReference>
<evidence type="ECO:0000256" key="3">
    <source>
        <dbReference type="ARBA" id="ARBA00004511"/>
    </source>
</evidence>
<evidence type="ECO:0000256" key="13">
    <source>
        <dbReference type="ARBA" id="ARBA00023136"/>
    </source>
</evidence>
<evidence type="ECO:0000313" key="22">
    <source>
        <dbReference type="Proteomes" id="UP000765509"/>
    </source>
</evidence>
<feature type="compositionally biased region" description="Low complexity" evidence="20">
    <location>
        <begin position="162"/>
        <end position="176"/>
    </location>
</feature>
<dbReference type="PANTHER" id="PTHR13038">
    <property type="entry name" value="APG9 AUTOPHAGY 9"/>
    <property type="match status" value="1"/>
</dbReference>
<comment type="subcellular location">
    <subcellularLocation>
        <location evidence="1">Cytoplasmic vesicle membrane</location>
        <topology evidence="1">Multi-pass membrane protein</topology>
    </subcellularLocation>
    <subcellularLocation>
        <location evidence="2">Endoplasmic reticulum membrane</location>
        <topology evidence="2">Multi-pass membrane protein</topology>
    </subcellularLocation>
    <subcellularLocation>
        <location evidence="4">Golgi apparatus membrane</location>
        <topology evidence="4">Multi-pass membrane protein</topology>
    </subcellularLocation>
    <subcellularLocation>
        <location evidence="3 19">Preautophagosomal structure membrane</location>
        <topology evidence="3 19">Multi-pass membrane protein</topology>
    </subcellularLocation>
</comment>
<protein>
    <recommendedName>
        <fullName evidence="6 19">Autophagy-related protein 9</fullName>
    </recommendedName>
</protein>
<feature type="transmembrane region" description="Helical" evidence="19">
    <location>
        <begin position="653"/>
        <end position="675"/>
    </location>
</feature>
<dbReference type="Proteomes" id="UP000765509">
    <property type="component" value="Unassembled WGS sequence"/>
</dbReference>
<comment type="function">
    <text evidence="19">Phospholipid scramblase involved in autophagy. Cycles between the preautophagosomal structure/phagophore assembly site (PAS) and the cytoplasmic vesicle pool and supplies membrane for the growing autophagosome. Lipid scramblase activity plays a key role in preautophagosomal structure/phagophore assembly by distributing the phospholipids that arrive through ATG2 from the cytoplasmic to the luminal leaflet of the bilayer, thereby driving autophagosomal membrane expansion.</text>
</comment>
<keyword evidence="9 19" id="KW-1133">Transmembrane helix</keyword>
<keyword evidence="13 19" id="KW-0472">Membrane</keyword>
<feature type="compositionally biased region" description="Low complexity" evidence="20">
    <location>
        <begin position="1"/>
        <end position="35"/>
    </location>
</feature>
<evidence type="ECO:0000256" key="6">
    <source>
        <dbReference type="ARBA" id="ARBA00018074"/>
    </source>
</evidence>
<name>A0A9Q3CB19_9BASI</name>
<evidence type="ECO:0000256" key="7">
    <source>
        <dbReference type="ARBA" id="ARBA00022448"/>
    </source>
</evidence>
<evidence type="ECO:0000256" key="15">
    <source>
        <dbReference type="ARBA" id="ARBA00024479"/>
    </source>
</evidence>
<reference evidence="21" key="1">
    <citation type="submission" date="2021-03" db="EMBL/GenBank/DDBJ databases">
        <title>Draft genome sequence of rust myrtle Austropuccinia psidii MF-1, a brazilian biotype.</title>
        <authorList>
            <person name="Quecine M.C."/>
            <person name="Pachon D.M.R."/>
            <person name="Bonatelli M.L."/>
            <person name="Correr F.H."/>
            <person name="Franceschini L.M."/>
            <person name="Leite T.F."/>
            <person name="Margarido G.R.A."/>
            <person name="Almeida C.A."/>
            <person name="Ferrarezi J.A."/>
            <person name="Labate C.A."/>
        </authorList>
    </citation>
    <scope>NUCLEOTIDE SEQUENCE</scope>
    <source>
        <strain evidence="21">MF-1</strain>
    </source>
</reference>
<evidence type="ECO:0000256" key="2">
    <source>
        <dbReference type="ARBA" id="ARBA00004477"/>
    </source>
</evidence>
<keyword evidence="11" id="KW-0333">Golgi apparatus</keyword>
<comment type="similarity">
    <text evidence="5 19">Belongs to the ATG9 family.</text>
</comment>
<dbReference type="GO" id="GO:0034497">
    <property type="term" value="P:protein localization to phagophore assembly site"/>
    <property type="evidence" value="ECO:0007669"/>
    <property type="project" value="TreeGrafter"/>
</dbReference>
<evidence type="ECO:0000256" key="8">
    <source>
        <dbReference type="ARBA" id="ARBA00022692"/>
    </source>
</evidence>
<evidence type="ECO:0000256" key="18">
    <source>
        <dbReference type="ARBA" id="ARBA00024631"/>
    </source>
</evidence>
<evidence type="ECO:0000256" key="11">
    <source>
        <dbReference type="ARBA" id="ARBA00023034"/>
    </source>
</evidence>
<dbReference type="EMBL" id="AVOT02005601">
    <property type="protein sequence ID" value="MBW0479481.1"/>
    <property type="molecule type" value="Genomic_DNA"/>
</dbReference>
<evidence type="ECO:0000256" key="19">
    <source>
        <dbReference type="RuleBase" id="RU364027"/>
    </source>
</evidence>
<keyword evidence="14" id="KW-0968">Cytoplasmic vesicle</keyword>
<dbReference type="Pfam" id="PF04109">
    <property type="entry name" value="ATG9"/>
    <property type="match status" value="1"/>
</dbReference>
<dbReference type="GO" id="GO:0000422">
    <property type="term" value="P:autophagy of mitochondrion"/>
    <property type="evidence" value="ECO:0007669"/>
    <property type="project" value="TreeGrafter"/>
</dbReference>
<dbReference type="InterPro" id="IPR007241">
    <property type="entry name" value="Autophagy-rel_prot_9"/>
</dbReference>
<keyword evidence="10 19" id="KW-0072">Autophagy</keyword>
<evidence type="ECO:0000256" key="9">
    <source>
        <dbReference type="ARBA" id="ARBA00022989"/>
    </source>
</evidence>
<feature type="transmembrane region" description="Helical" evidence="19">
    <location>
        <begin position="691"/>
        <end position="709"/>
    </location>
</feature>
<evidence type="ECO:0000256" key="14">
    <source>
        <dbReference type="ARBA" id="ARBA00023329"/>
    </source>
</evidence>
<evidence type="ECO:0000256" key="10">
    <source>
        <dbReference type="ARBA" id="ARBA00023006"/>
    </source>
</evidence>
<feature type="transmembrane region" description="Helical" evidence="19">
    <location>
        <begin position="392"/>
        <end position="410"/>
    </location>
</feature>
<proteinExistence type="inferred from homology"/>
<dbReference type="GO" id="GO:0034727">
    <property type="term" value="P:piecemeal microautophagy of the nucleus"/>
    <property type="evidence" value="ECO:0007669"/>
    <property type="project" value="TreeGrafter"/>
</dbReference>
<keyword evidence="12 19" id="KW-0445">Lipid transport</keyword>
<evidence type="ECO:0000313" key="21">
    <source>
        <dbReference type="EMBL" id="MBW0479481.1"/>
    </source>
</evidence>
<dbReference type="GO" id="GO:0034045">
    <property type="term" value="C:phagophore assembly site membrane"/>
    <property type="evidence" value="ECO:0007669"/>
    <property type="project" value="UniProtKB-SubCell"/>
</dbReference>
<evidence type="ECO:0000256" key="12">
    <source>
        <dbReference type="ARBA" id="ARBA00023055"/>
    </source>
</evidence>
<evidence type="ECO:0000256" key="17">
    <source>
        <dbReference type="ARBA" id="ARBA00024621"/>
    </source>
</evidence>
<keyword evidence="7 19" id="KW-0813">Transport</keyword>
<accession>A0A9Q3CB19</accession>
<feature type="region of interest" description="Disordered" evidence="20">
    <location>
        <begin position="131"/>
        <end position="203"/>
    </location>
</feature>
<feature type="transmembrane region" description="Helical" evidence="19">
    <location>
        <begin position="568"/>
        <end position="592"/>
    </location>
</feature>
<dbReference type="OrthoDB" id="2020634at2759"/>
<feature type="region of interest" description="Disordered" evidence="20">
    <location>
        <begin position="1"/>
        <end position="71"/>
    </location>
</feature>